<dbReference type="Proteomes" id="UP000283530">
    <property type="component" value="Unassembled WGS sequence"/>
</dbReference>
<dbReference type="EMBL" id="QPKB01000003">
    <property type="protein sequence ID" value="RWR79633.1"/>
    <property type="molecule type" value="Genomic_DNA"/>
</dbReference>
<dbReference type="PANTHER" id="PTHR33270">
    <property type="entry name" value="BNAC05G50380D PROTEIN"/>
    <property type="match status" value="1"/>
</dbReference>
<protein>
    <submittedName>
        <fullName evidence="2">Serine/threonine-protein kinase PKZ1-like protein</fullName>
    </submittedName>
</protein>
<feature type="domain" description="DUF7054" evidence="1">
    <location>
        <begin position="222"/>
        <end position="303"/>
    </location>
</feature>
<evidence type="ECO:0000313" key="2">
    <source>
        <dbReference type="EMBL" id="RWR79633.1"/>
    </source>
</evidence>
<proteinExistence type="predicted"/>
<evidence type="ECO:0000259" key="1">
    <source>
        <dbReference type="Pfam" id="PF23156"/>
    </source>
</evidence>
<gene>
    <name evidence="2" type="ORF">CKAN_00821700</name>
</gene>
<dbReference type="STRING" id="337451.A0A443NM96"/>
<dbReference type="InterPro" id="IPR055482">
    <property type="entry name" value="DUF7054"/>
</dbReference>
<feature type="domain" description="DUF7054" evidence="1">
    <location>
        <begin position="21"/>
        <end position="102"/>
    </location>
</feature>
<dbReference type="OrthoDB" id="1919859at2759"/>
<name>A0A443NM96_9MAGN</name>
<reference evidence="2 3" key="1">
    <citation type="journal article" date="2019" name="Nat. Plants">
        <title>Stout camphor tree genome fills gaps in understanding of flowering plant genome evolution.</title>
        <authorList>
            <person name="Chaw S.M."/>
            <person name="Liu Y.C."/>
            <person name="Wu Y.W."/>
            <person name="Wang H.Y."/>
            <person name="Lin C.I."/>
            <person name="Wu C.S."/>
            <person name="Ke H.M."/>
            <person name="Chang L.Y."/>
            <person name="Hsu C.Y."/>
            <person name="Yang H.T."/>
            <person name="Sudianto E."/>
            <person name="Hsu M.H."/>
            <person name="Wu K.P."/>
            <person name="Wang L.N."/>
            <person name="Leebens-Mack J.H."/>
            <person name="Tsai I.J."/>
        </authorList>
    </citation>
    <scope>NUCLEOTIDE SEQUENCE [LARGE SCALE GENOMIC DNA]</scope>
    <source>
        <strain evidence="3">cv. Chaw 1501</strain>
        <tissue evidence="2">Young leaves</tissue>
    </source>
</reference>
<keyword evidence="2" id="KW-0808">Transferase</keyword>
<dbReference type="Pfam" id="PF23156">
    <property type="entry name" value="DUF7054"/>
    <property type="match status" value="2"/>
</dbReference>
<sequence length="349" mass="37864">MALVATQKSKKSGQRHQDKGNMLLITVTVLGSTGPLRFIVKEDDLVTSVIGNALRSYARQRRYPMLGSDFNNFQLYCATSGSEALSPLDPIGSYCSRNFVLCKKQTVENESSGMADTPPRTAVDQDGFKTAVAKRGNKNVTGSGRLQTRLSLPRQAVSAASASIPKSLISNPNLLFSSSSSSQSQFLSIASRVDIIMSGTMALVATQKSKKSGQVRHQEKGNMLLITVTVLGSTGPLRFIVKEDDLVTSVIGNALRSYARQRRYPMLGSDFNNFLLYCATSGSEVLSPLDPIGSYCCRNFVLCKKQTVENESSGMANAPPRTAVVSQERVGCSCKPWLNRSLKLKTTTH</sequence>
<accession>A0A443NM96</accession>
<keyword evidence="3" id="KW-1185">Reference proteome</keyword>
<dbReference type="PANTHER" id="PTHR33270:SF18">
    <property type="entry name" value="OS02G0324700 PROTEIN"/>
    <property type="match status" value="1"/>
</dbReference>
<organism evidence="2 3">
    <name type="scientific">Cinnamomum micranthum f. kanehirae</name>
    <dbReference type="NCBI Taxonomy" id="337451"/>
    <lineage>
        <taxon>Eukaryota</taxon>
        <taxon>Viridiplantae</taxon>
        <taxon>Streptophyta</taxon>
        <taxon>Embryophyta</taxon>
        <taxon>Tracheophyta</taxon>
        <taxon>Spermatophyta</taxon>
        <taxon>Magnoliopsida</taxon>
        <taxon>Magnoliidae</taxon>
        <taxon>Laurales</taxon>
        <taxon>Lauraceae</taxon>
        <taxon>Cinnamomum</taxon>
    </lineage>
</organism>
<keyword evidence="2" id="KW-0418">Kinase</keyword>
<comment type="caution">
    <text evidence="2">The sequence shown here is derived from an EMBL/GenBank/DDBJ whole genome shotgun (WGS) entry which is preliminary data.</text>
</comment>
<dbReference type="GO" id="GO:0016301">
    <property type="term" value="F:kinase activity"/>
    <property type="evidence" value="ECO:0007669"/>
    <property type="project" value="UniProtKB-KW"/>
</dbReference>
<evidence type="ECO:0000313" key="3">
    <source>
        <dbReference type="Proteomes" id="UP000283530"/>
    </source>
</evidence>
<dbReference type="AlphaFoldDB" id="A0A443NM96"/>
<dbReference type="InterPro" id="IPR040358">
    <property type="entry name" value="At4g22758-like"/>
</dbReference>